<dbReference type="AlphaFoldDB" id="T0R7V1"/>
<dbReference type="Proteomes" id="UP000030762">
    <property type="component" value="Unassembled WGS sequence"/>
</dbReference>
<dbReference type="EMBL" id="JH767197">
    <property type="protein sequence ID" value="EQC28173.1"/>
    <property type="molecule type" value="Genomic_DNA"/>
</dbReference>
<evidence type="ECO:0000256" key="1">
    <source>
        <dbReference type="SAM" id="MobiDB-lite"/>
    </source>
</evidence>
<feature type="region of interest" description="Disordered" evidence="1">
    <location>
        <begin position="36"/>
        <end position="57"/>
    </location>
</feature>
<dbReference type="InParanoid" id="T0R7V1"/>
<protein>
    <recommendedName>
        <fullName evidence="4">START domain-containing protein</fullName>
    </recommendedName>
</protein>
<dbReference type="eggNOG" id="ENOG502SE2K">
    <property type="taxonomic scope" value="Eukaryota"/>
</dbReference>
<organism evidence="2 3">
    <name type="scientific">Saprolegnia diclina (strain VS20)</name>
    <dbReference type="NCBI Taxonomy" id="1156394"/>
    <lineage>
        <taxon>Eukaryota</taxon>
        <taxon>Sar</taxon>
        <taxon>Stramenopiles</taxon>
        <taxon>Oomycota</taxon>
        <taxon>Saprolegniomycetes</taxon>
        <taxon>Saprolegniales</taxon>
        <taxon>Saprolegniaceae</taxon>
        <taxon>Saprolegnia</taxon>
    </lineage>
</organism>
<evidence type="ECO:0008006" key="4">
    <source>
        <dbReference type="Google" id="ProtNLM"/>
    </source>
</evidence>
<evidence type="ECO:0000313" key="3">
    <source>
        <dbReference type="Proteomes" id="UP000030762"/>
    </source>
</evidence>
<accession>T0R7V1</accession>
<dbReference type="RefSeq" id="XP_008618322.1">
    <property type="nucleotide sequence ID" value="XM_008620100.1"/>
</dbReference>
<gene>
    <name evidence="2" type="ORF">SDRG_14000</name>
</gene>
<reference evidence="2 3" key="1">
    <citation type="submission" date="2012-04" db="EMBL/GenBank/DDBJ databases">
        <title>The Genome Sequence of Saprolegnia declina VS20.</title>
        <authorList>
            <consortium name="The Broad Institute Genome Sequencing Platform"/>
            <person name="Russ C."/>
            <person name="Nusbaum C."/>
            <person name="Tyler B."/>
            <person name="van West P."/>
            <person name="Dieguez-Uribeondo J."/>
            <person name="de Bruijn I."/>
            <person name="Tripathy S."/>
            <person name="Jiang R."/>
            <person name="Young S.K."/>
            <person name="Zeng Q."/>
            <person name="Gargeya S."/>
            <person name="Fitzgerald M."/>
            <person name="Haas B."/>
            <person name="Abouelleil A."/>
            <person name="Alvarado L."/>
            <person name="Arachchi H.M."/>
            <person name="Berlin A."/>
            <person name="Chapman S.B."/>
            <person name="Goldberg J."/>
            <person name="Griggs A."/>
            <person name="Gujja S."/>
            <person name="Hansen M."/>
            <person name="Howarth C."/>
            <person name="Imamovic A."/>
            <person name="Larimer J."/>
            <person name="McCowen C."/>
            <person name="Montmayeur A."/>
            <person name="Murphy C."/>
            <person name="Neiman D."/>
            <person name="Pearson M."/>
            <person name="Priest M."/>
            <person name="Roberts A."/>
            <person name="Saif S."/>
            <person name="Shea T."/>
            <person name="Sisk P."/>
            <person name="Sykes S."/>
            <person name="Wortman J."/>
            <person name="Nusbaum C."/>
            <person name="Birren B."/>
        </authorList>
    </citation>
    <scope>NUCLEOTIDE SEQUENCE [LARGE SCALE GENOMIC DNA]</scope>
    <source>
        <strain evidence="2 3">VS20</strain>
    </source>
</reference>
<keyword evidence="3" id="KW-1185">Reference proteome</keyword>
<dbReference type="VEuPathDB" id="FungiDB:SDRG_14000"/>
<proteinExistence type="predicted"/>
<evidence type="ECO:0000313" key="2">
    <source>
        <dbReference type="EMBL" id="EQC28173.1"/>
    </source>
</evidence>
<sequence>MDPTELRDLERVLDSDDAAPSVTDLSAFLASTRDFGNETATHNTDGSRKRRVREKTSDEVAYLQSKQRYLLRQLELLRDKHAIPAHAGVWQVRAIEQAQAAERAKQENARLKALVHDQLALARGMERMLLKRPKLSAFPSMARYGVLGCEHRATDLRALLQHDYEAIESDHIRFGLHDLTARGTSTRKTFVETTVDDNLHLHFVRLGNGPFDYAALSNLVWEHMTTKLGPSTERLLYEAPDLVYTKAVITLDDPTMPVLEVRTAARRYDHDGRVVVVWRSIVHDALLPHAAGHLIDARHGWTVMVPKSPTQSQILLYVALSTPIFPDNMHMRKPVVGTWTELLLRAEEEQARTFSASIMTSLAPQQPIEMDGLPPHHVESS</sequence>
<dbReference type="EMBL" id="JH767197">
    <property type="protein sequence ID" value="EQC28174.1"/>
    <property type="molecule type" value="Genomic_DNA"/>
</dbReference>
<name>T0R7V1_SAPDV</name>
<dbReference type="GeneID" id="19954727"/>
<dbReference type="RefSeq" id="XP_008618323.1">
    <property type="nucleotide sequence ID" value="XM_008620101.1"/>
</dbReference>